<dbReference type="InterPro" id="IPR058240">
    <property type="entry name" value="rSAM_sf"/>
</dbReference>
<dbReference type="Gene3D" id="3.20.20.70">
    <property type="entry name" value="Aldolase class I"/>
    <property type="match status" value="1"/>
</dbReference>
<evidence type="ECO:0000256" key="5">
    <source>
        <dbReference type="ARBA" id="ARBA00023014"/>
    </source>
</evidence>
<sequence length="426" mass="48194">MNLNNLKIPKIVSDELLKITANASNGNLIKALNILEKFASIKWHFRGFEFLRRMIEEDHPGIQATRRILKNANPAARSAIMNNLILGCLLLGYRKRLEFYNKHGVAPPGTLMISPTMRCNLNCYGCYAGTHDKTDELTFDEVDRILTQASDAGTNFIILLGGEPFMVPWLLDMIERHPSLAFQVYTNGLLIDDEKVERLSRLGNAAISVSVDGFEDETDRRRGKGTYAKATALMRRLNEAGVIVGFSAMLSRRNFDTIYSDKFLDEMIACGAGYGWIPLALPQGRACVEPELILTEEQKKQIYDMVKKARFRKPILLLDFYNDARITEGCSAGRITMHINANGDVEPCVLMPFSKDNIRKKSMVDILRSDFFEGLRDINRRYCNETQTCLWVFKPKDVLDVINTCGVRPTSEGVLDRLHELAAKQQ</sequence>
<dbReference type="Pfam" id="PF04055">
    <property type="entry name" value="Radical_SAM"/>
    <property type="match status" value="1"/>
</dbReference>
<keyword evidence="5" id="KW-0411">Iron-sulfur</keyword>
<dbReference type="InterPro" id="IPR007197">
    <property type="entry name" value="rSAM"/>
</dbReference>
<name>A0A445MWS9_9BACT</name>
<dbReference type="GO" id="GO:0051536">
    <property type="term" value="F:iron-sulfur cluster binding"/>
    <property type="evidence" value="ECO:0007669"/>
    <property type="project" value="UniProtKB-KW"/>
</dbReference>
<gene>
    <name evidence="7" type="ORF">PITCH_A2030059</name>
</gene>
<accession>A0A445MWS9</accession>
<keyword evidence="3" id="KW-0479">Metal-binding</keyword>
<dbReference type="CDD" id="cd01335">
    <property type="entry name" value="Radical_SAM"/>
    <property type="match status" value="1"/>
</dbReference>
<dbReference type="InterPro" id="IPR013785">
    <property type="entry name" value="Aldolase_TIM"/>
</dbReference>
<evidence type="ECO:0000256" key="4">
    <source>
        <dbReference type="ARBA" id="ARBA00023004"/>
    </source>
</evidence>
<organism evidence="7">
    <name type="scientific">uncultured Desulfobacterium sp</name>
    <dbReference type="NCBI Taxonomy" id="201089"/>
    <lineage>
        <taxon>Bacteria</taxon>
        <taxon>Pseudomonadati</taxon>
        <taxon>Thermodesulfobacteriota</taxon>
        <taxon>Desulfobacteria</taxon>
        <taxon>Desulfobacterales</taxon>
        <taxon>Desulfobacteriaceae</taxon>
        <taxon>Desulfobacterium</taxon>
        <taxon>environmental samples</taxon>
    </lineage>
</organism>
<dbReference type="AlphaFoldDB" id="A0A445MWS9"/>
<dbReference type="InterPro" id="IPR006638">
    <property type="entry name" value="Elp3/MiaA/NifB-like_rSAM"/>
</dbReference>
<feature type="domain" description="Radical SAM core" evidence="6">
    <location>
        <begin position="105"/>
        <end position="325"/>
    </location>
</feature>
<evidence type="ECO:0000313" key="7">
    <source>
        <dbReference type="EMBL" id="SPD73915.1"/>
    </source>
</evidence>
<dbReference type="PROSITE" id="PS51918">
    <property type="entry name" value="RADICAL_SAM"/>
    <property type="match status" value="1"/>
</dbReference>
<keyword evidence="4" id="KW-0408">Iron</keyword>
<dbReference type="SUPFAM" id="SSF102114">
    <property type="entry name" value="Radical SAM enzymes"/>
    <property type="match status" value="1"/>
</dbReference>
<dbReference type="PANTHER" id="PTHR43524:SF1">
    <property type="entry name" value="RADICAL SAM SUPERFAMILY PROTEIN"/>
    <property type="match status" value="1"/>
</dbReference>
<dbReference type="GO" id="GO:0003824">
    <property type="term" value="F:catalytic activity"/>
    <property type="evidence" value="ECO:0007669"/>
    <property type="project" value="InterPro"/>
</dbReference>
<dbReference type="SMART" id="SM00729">
    <property type="entry name" value="Elp3"/>
    <property type="match status" value="1"/>
</dbReference>
<dbReference type="InterPro" id="IPR023885">
    <property type="entry name" value="4Fe4S-binding_SPASM_dom"/>
</dbReference>
<keyword evidence="2" id="KW-0949">S-adenosyl-L-methionine</keyword>
<dbReference type="SFLD" id="SFLDS00029">
    <property type="entry name" value="Radical_SAM"/>
    <property type="match status" value="1"/>
</dbReference>
<dbReference type="Pfam" id="PF13186">
    <property type="entry name" value="SPASM"/>
    <property type="match status" value="1"/>
</dbReference>
<evidence type="ECO:0000256" key="1">
    <source>
        <dbReference type="ARBA" id="ARBA00001966"/>
    </source>
</evidence>
<evidence type="ECO:0000256" key="2">
    <source>
        <dbReference type="ARBA" id="ARBA00022691"/>
    </source>
</evidence>
<evidence type="ECO:0000256" key="3">
    <source>
        <dbReference type="ARBA" id="ARBA00022723"/>
    </source>
</evidence>
<protein>
    <submittedName>
        <fullName evidence="7">Putative Radical SAM domain iron-sulfur cluster-binding oxidoreductase</fullName>
    </submittedName>
</protein>
<comment type="cofactor">
    <cofactor evidence="1">
        <name>[4Fe-4S] cluster</name>
        <dbReference type="ChEBI" id="CHEBI:49883"/>
    </cofactor>
</comment>
<dbReference type="GO" id="GO:0046872">
    <property type="term" value="F:metal ion binding"/>
    <property type="evidence" value="ECO:0007669"/>
    <property type="project" value="UniProtKB-KW"/>
</dbReference>
<dbReference type="PANTHER" id="PTHR43524">
    <property type="entry name" value="RADICAL SAM SUPERFAMILY PROTEIN"/>
    <property type="match status" value="1"/>
</dbReference>
<proteinExistence type="predicted"/>
<reference evidence="7" key="1">
    <citation type="submission" date="2018-01" db="EMBL/GenBank/DDBJ databases">
        <authorList>
            <person name="Regsiter A."/>
            <person name="William W."/>
        </authorList>
    </citation>
    <scope>NUCLEOTIDE SEQUENCE</scope>
    <source>
        <strain evidence="7">TRIP AH-1</strain>
    </source>
</reference>
<dbReference type="EMBL" id="OJIN01000117">
    <property type="protein sequence ID" value="SPD73915.1"/>
    <property type="molecule type" value="Genomic_DNA"/>
</dbReference>
<evidence type="ECO:0000259" key="6">
    <source>
        <dbReference type="PROSITE" id="PS51918"/>
    </source>
</evidence>
<dbReference type="SFLD" id="SFLDG01067">
    <property type="entry name" value="SPASM/twitch_domain_containing"/>
    <property type="match status" value="1"/>
</dbReference>